<proteinExistence type="predicted"/>
<feature type="chain" id="PRO_5046403646" description="Lipoprotein" evidence="2">
    <location>
        <begin position="22"/>
        <end position="162"/>
    </location>
</feature>
<comment type="caution">
    <text evidence="3">The sequence shown here is derived from an EMBL/GenBank/DDBJ whole genome shotgun (WGS) entry which is preliminary data.</text>
</comment>
<protein>
    <recommendedName>
        <fullName evidence="5">Lipoprotein</fullName>
    </recommendedName>
</protein>
<dbReference type="Proteomes" id="UP001515943">
    <property type="component" value="Unassembled WGS sequence"/>
</dbReference>
<feature type="signal peptide" evidence="2">
    <location>
        <begin position="1"/>
        <end position="21"/>
    </location>
</feature>
<keyword evidence="4" id="KW-1185">Reference proteome</keyword>
<evidence type="ECO:0000256" key="1">
    <source>
        <dbReference type="SAM" id="Phobius"/>
    </source>
</evidence>
<keyword evidence="2" id="KW-0732">Signal</keyword>
<evidence type="ECO:0000256" key="2">
    <source>
        <dbReference type="SAM" id="SignalP"/>
    </source>
</evidence>
<feature type="transmembrane region" description="Helical" evidence="1">
    <location>
        <begin position="121"/>
        <end position="147"/>
    </location>
</feature>
<name>A0ABX1FMW7_9PSEU</name>
<dbReference type="RefSeq" id="WP_167976990.1">
    <property type="nucleotide sequence ID" value="NZ_VSRL01000118.1"/>
</dbReference>
<keyword evidence="1" id="KW-0812">Transmembrane</keyword>
<sequence>MRRLSLLLLLCAALAGCSVISDLTDLQARLKDAGYTDVSTDHGSVNGADRMEVRAASSDPMHSTDQIAEIVWDSYPQHLDQLSISLNGTYEVYSEDDLRKAFGERKVTEKPDDDAGTMQTVATWLIVGAVVFLLFLAGMVILIVVLVRRSRRRQMPPPQYHQ</sequence>
<gene>
    <name evidence="3" type="ORF">FXN61_27480</name>
</gene>
<evidence type="ECO:0000313" key="3">
    <source>
        <dbReference type="EMBL" id="NKE60333.1"/>
    </source>
</evidence>
<evidence type="ECO:0000313" key="4">
    <source>
        <dbReference type="Proteomes" id="UP001515943"/>
    </source>
</evidence>
<organism evidence="3 4">
    <name type="scientific">Lentzea indica</name>
    <dbReference type="NCBI Taxonomy" id="2604800"/>
    <lineage>
        <taxon>Bacteria</taxon>
        <taxon>Bacillati</taxon>
        <taxon>Actinomycetota</taxon>
        <taxon>Actinomycetes</taxon>
        <taxon>Pseudonocardiales</taxon>
        <taxon>Pseudonocardiaceae</taxon>
        <taxon>Lentzea</taxon>
    </lineage>
</organism>
<reference evidence="3 4" key="1">
    <citation type="submission" date="2019-08" db="EMBL/GenBank/DDBJ databases">
        <title>Lentzea from Indian Himalayas.</title>
        <authorList>
            <person name="Mandal S."/>
            <person name="Mallick Gupta A."/>
            <person name="Maiti P.K."/>
            <person name="Sarkar J."/>
            <person name="Mandal S."/>
        </authorList>
    </citation>
    <scope>NUCLEOTIDE SEQUENCE [LARGE SCALE GENOMIC DNA]</scope>
    <source>
        <strain evidence="3 4">PSKA42</strain>
    </source>
</reference>
<keyword evidence="1" id="KW-1133">Transmembrane helix</keyword>
<accession>A0ABX1FMW7</accession>
<dbReference type="PROSITE" id="PS51257">
    <property type="entry name" value="PROKAR_LIPOPROTEIN"/>
    <property type="match status" value="1"/>
</dbReference>
<evidence type="ECO:0008006" key="5">
    <source>
        <dbReference type="Google" id="ProtNLM"/>
    </source>
</evidence>
<keyword evidence="1" id="KW-0472">Membrane</keyword>
<dbReference type="EMBL" id="VSRL01000118">
    <property type="protein sequence ID" value="NKE60333.1"/>
    <property type="molecule type" value="Genomic_DNA"/>
</dbReference>